<proteinExistence type="predicted"/>
<evidence type="ECO:0000313" key="1">
    <source>
        <dbReference type="EMBL" id="SHM90440.1"/>
    </source>
</evidence>
<dbReference type="AlphaFoldDB" id="A0A1M7MHP9"/>
<name>A0A1M7MHP9_9HYPH</name>
<reference evidence="1 2" key="1">
    <citation type="submission" date="2016-11" db="EMBL/GenBank/DDBJ databases">
        <authorList>
            <person name="Jaros S."/>
            <person name="Januszkiewicz K."/>
            <person name="Wedrychowicz H."/>
        </authorList>
    </citation>
    <scope>NUCLEOTIDE SEQUENCE [LARGE SCALE GENOMIC DNA]</scope>
    <source>
        <strain evidence="1 2">DSM 22153</strain>
    </source>
</reference>
<evidence type="ECO:0008006" key="3">
    <source>
        <dbReference type="Google" id="ProtNLM"/>
    </source>
</evidence>
<organism evidence="1 2">
    <name type="scientific">Roseibium suaedae</name>
    <dbReference type="NCBI Taxonomy" id="735517"/>
    <lineage>
        <taxon>Bacteria</taxon>
        <taxon>Pseudomonadati</taxon>
        <taxon>Pseudomonadota</taxon>
        <taxon>Alphaproteobacteria</taxon>
        <taxon>Hyphomicrobiales</taxon>
        <taxon>Stappiaceae</taxon>
        <taxon>Roseibium</taxon>
    </lineage>
</organism>
<dbReference type="EMBL" id="FRBW01000004">
    <property type="protein sequence ID" value="SHM90440.1"/>
    <property type="molecule type" value="Genomic_DNA"/>
</dbReference>
<gene>
    <name evidence="1" type="ORF">SAMN05444272_3414</name>
</gene>
<evidence type="ECO:0000313" key="2">
    <source>
        <dbReference type="Proteomes" id="UP000186002"/>
    </source>
</evidence>
<sequence>MERRVSSLAVSVLTPDDVDEVSALYANVFRSGKAVRLEEVSTYIREVFLDHPLSGGREGSLLCRDSQGVIAAAVLVLPMTLRFGEDILSGRLLCCLMKNPKSLEANAAIYRLCLALHPRSQDFSFTDTAAPRSVDIFRSGGGEMLPFQTMNWRRVFRPLAFVAGQRFGTYVFAPVFNLIANFGDVFVRKVVSGLRALPVPGFRTADIEVESFRQIALQMTSRHAIRPDWNSDEFAWLVSSALSNPLLGEMRVRSVSNQAGKLIGAYLYFLSDRHIARVFHVVHEEEHGCEVMKALFAELDGAGAYLATGMAQADLLVPLSQEPRLSYRFRGGFCVLSKHAKVIDALRRNDVYLGGFYSESWNRPAMDFN</sequence>
<dbReference type="Proteomes" id="UP000186002">
    <property type="component" value="Unassembled WGS sequence"/>
</dbReference>
<dbReference type="STRING" id="735517.SAMN05444272_3414"/>
<keyword evidence="2" id="KW-1185">Reference proteome</keyword>
<protein>
    <recommendedName>
        <fullName evidence="3">GNAT family N-acetyltransferase</fullName>
    </recommendedName>
</protein>
<accession>A0A1M7MHP9</accession>